<protein>
    <recommendedName>
        <fullName evidence="1">BTB domain-containing protein</fullName>
    </recommendedName>
</protein>
<dbReference type="CDD" id="cd18186">
    <property type="entry name" value="BTB_POZ_ZBTB_KLHL-like"/>
    <property type="match status" value="1"/>
</dbReference>
<evidence type="ECO:0000313" key="3">
    <source>
        <dbReference type="Proteomes" id="UP000580250"/>
    </source>
</evidence>
<dbReference type="SUPFAM" id="SSF54695">
    <property type="entry name" value="POZ domain"/>
    <property type="match status" value="1"/>
</dbReference>
<evidence type="ECO:0000313" key="2">
    <source>
        <dbReference type="EMBL" id="CAD2184703.1"/>
    </source>
</evidence>
<sequence>MISDVSTFESITCKIEWKLYDLDKHGNFMLANHFLSSKQFYHPKYPSVIWQLRVFPNTCQPNLAGFYVSLAQLGLQDSRVLKAQFNIYTLDEDGNKIYFCPSTTSIFKFGTESDKYQVFKPQTSGKSNDNLKDGKVYVLGNDSAEVNLDLDFLLLYCEVEFVPYGMKCENEVVDSSPESSSQQSLDMFKEGILTDCVVEIENETINTHKFILAKNSVVFRRMFEQMGMTEAQNGKIKIVDTSPGCFKAMLEYFYCGEIDKRTVEKHSEDLFAIAHKYQVKRLMDICENYMAANIAAENLSNRCLFAELYHLSKLSKACINFLSANKQSFLVSREWKEFKSLNNDLAIRLLESLALNEEKQTEKKQVVNPFVSQNCEHRNLTTSLFANKPVHSGHLFSQYGSLPVATFQ</sequence>
<gene>
    <name evidence="2" type="ORF">MENT_LOCUS37074</name>
</gene>
<dbReference type="CDD" id="cd14733">
    <property type="entry name" value="BACK"/>
    <property type="match status" value="1"/>
</dbReference>
<dbReference type="Gene3D" id="1.25.40.420">
    <property type="match status" value="1"/>
</dbReference>
<comment type="caution">
    <text evidence="2">The sequence shown here is derived from an EMBL/GenBank/DDBJ whole genome shotgun (WGS) entry which is preliminary data.</text>
</comment>
<proteinExistence type="predicted"/>
<dbReference type="PROSITE" id="PS50097">
    <property type="entry name" value="BTB"/>
    <property type="match status" value="1"/>
</dbReference>
<evidence type="ECO:0000259" key="1">
    <source>
        <dbReference type="PROSITE" id="PS50097"/>
    </source>
</evidence>
<dbReference type="Gene3D" id="2.60.210.10">
    <property type="entry name" value="Apoptosis, Tumor Necrosis Factor Receptor Associated Protein 2, Chain A"/>
    <property type="match status" value="1"/>
</dbReference>
<dbReference type="InterPro" id="IPR011333">
    <property type="entry name" value="SKP1/BTB/POZ_sf"/>
</dbReference>
<dbReference type="Gene3D" id="3.30.710.10">
    <property type="entry name" value="Potassium Channel Kv1.1, Chain A"/>
    <property type="match status" value="1"/>
</dbReference>
<dbReference type="SUPFAM" id="SSF49599">
    <property type="entry name" value="TRAF domain-like"/>
    <property type="match status" value="1"/>
</dbReference>
<feature type="domain" description="BTB" evidence="1">
    <location>
        <begin position="194"/>
        <end position="262"/>
    </location>
</feature>
<dbReference type="Proteomes" id="UP000580250">
    <property type="component" value="Unassembled WGS sequence"/>
</dbReference>
<dbReference type="Pfam" id="PF00651">
    <property type="entry name" value="BTB"/>
    <property type="match status" value="1"/>
</dbReference>
<name>A0A6V7WCH8_MELEN</name>
<reference evidence="2 3" key="1">
    <citation type="submission" date="2020-08" db="EMBL/GenBank/DDBJ databases">
        <authorList>
            <person name="Koutsovoulos G."/>
            <person name="Danchin GJ E."/>
        </authorList>
    </citation>
    <scope>NUCLEOTIDE SEQUENCE [LARGE SCALE GENOMIC DNA]</scope>
</reference>
<dbReference type="InterPro" id="IPR008974">
    <property type="entry name" value="TRAF-like"/>
</dbReference>
<dbReference type="InterPro" id="IPR000210">
    <property type="entry name" value="BTB/POZ_dom"/>
</dbReference>
<accession>A0A6V7WCH8</accession>
<dbReference type="SMART" id="SM00225">
    <property type="entry name" value="BTB"/>
    <property type="match status" value="1"/>
</dbReference>
<dbReference type="OrthoDB" id="6073667at2759"/>
<dbReference type="AlphaFoldDB" id="A0A6V7WCH8"/>
<dbReference type="EMBL" id="CAJEWN010000512">
    <property type="protein sequence ID" value="CAD2184703.1"/>
    <property type="molecule type" value="Genomic_DNA"/>
</dbReference>
<organism evidence="2 3">
    <name type="scientific">Meloidogyne enterolobii</name>
    <name type="common">Root-knot nematode worm</name>
    <name type="synonym">Meloidogyne mayaguensis</name>
    <dbReference type="NCBI Taxonomy" id="390850"/>
    <lineage>
        <taxon>Eukaryota</taxon>
        <taxon>Metazoa</taxon>
        <taxon>Ecdysozoa</taxon>
        <taxon>Nematoda</taxon>
        <taxon>Chromadorea</taxon>
        <taxon>Rhabditida</taxon>
        <taxon>Tylenchina</taxon>
        <taxon>Tylenchomorpha</taxon>
        <taxon>Tylenchoidea</taxon>
        <taxon>Meloidogynidae</taxon>
        <taxon>Meloidogyninae</taxon>
        <taxon>Meloidogyne</taxon>
    </lineage>
</organism>
<dbReference type="PANTHER" id="PTHR24413">
    <property type="entry name" value="SPECKLE-TYPE POZ PROTEIN"/>
    <property type="match status" value="1"/>
</dbReference>